<sequence length="95" mass="10760">MLRYTVLLVTALLAAGCATPEQRAASMQAEMERMMRVYGPACARLGFSANTDQWRGCVLQLSAKDDMDRYGYHPYYYGGLSRRHWSVGAGWGPYW</sequence>
<reference evidence="1 2" key="2">
    <citation type="submission" date="2021-08" db="EMBL/GenBank/DDBJ databases">
        <title>Massilia sp. R798.</title>
        <authorList>
            <person name="Baek J.H."/>
            <person name="Jung H.S."/>
            <person name="Kim K.R."/>
            <person name="Jeon C.O."/>
        </authorList>
    </citation>
    <scope>NUCLEOTIDE SEQUENCE [LARGE SCALE GENOMIC DNA]</scope>
    <source>
        <strain evidence="1 2">R798</strain>
    </source>
</reference>
<dbReference type="EMBL" id="JAFBIL020000002">
    <property type="protein sequence ID" value="MBZ2206981.1"/>
    <property type="molecule type" value="Genomic_DNA"/>
</dbReference>
<protein>
    <recommendedName>
        <fullName evidence="3">Lipoprotein</fullName>
    </recommendedName>
</protein>
<evidence type="ECO:0008006" key="3">
    <source>
        <dbReference type="Google" id="ProtNLM"/>
    </source>
</evidence>
<dbReference type="PROSITE" id="PS51257">
    <property type="entry name" value="PROKAR_LIPOPROTEIN"/>
    <property type="match status" value="1"/>
</dbReference>
<dbReference type="Proteomes" id="UP000809349">
    <property type="component" value="Unassembled WGS sequence"/>
</dbReference>
<comment type="caution">
    <text evidence="1">The sequence shown here is derived from an EMBL/GenBank/DDBJ whole genome shotgun (WGS) entry which is preliminary data.</text>
</comment>
<proteinExistence type="predicted"/>
<name>A0ABS7SLC0_9BURK</name>
<organism evidence="1 2">
    <name type="scientific">Massilia soli</name>
    <dbReference type="NCBI Taxonomy" id="2792854"/>
    <lineage>
        <taxon>Bacteria</taxon>
        <taxon>Pseudomonadati</taxon>
        <taxon>Pseudomonadota</taxon>
        <taxon>Betaproteobacteria</taxon>
        <taxon>Burkholderiales</taxon>
        <taxon>Oxalobacteraceae</taxon>
        <taxon>Telluria group</taxon>
        <taxon>Massilia</taxon>
    </lineage>
</organism>
<evidence type="ECO:0000313" key="2">
    <source>
        <dbReference type="Proteomes" id="UP000809349"/>
    </source>
</evidence>
<gene>
    <name evidence="1" type="ORF">I4X03_006885</name>
</gene>
<evidence type="ECO:0000313" key="1">
    <source>
        <dbReference type="EMBL" id="MBZ2206981.1"/>
    </source>
</evidence>
<dbReference type="RefSeq" id="WP_223467429.1">
    <property type="nucleotide sequence ID" value="NZ_JAFBIL020000002.1"/>
</dbReference>
<accession>A0ABS7SLC0</accession>
<keyword evidence="2" id="KW-1185">Reference proteome</keyword>
<reference evidence="1 2" key="1">
    <citation type="submission" date="2021-01" db="EMBL/GenBank/DDBJ databases">
        <authorList>
            <person name="Ruan W."/>
            <person name="Khan S.A."/>
            <person name="Jeon C.O."/>
        </authorList>
    </citation>
    <scope>NUCLEOTIDE SEQUENCE [LARGE SCALE GENOMIC DNA]</scope>
    <source>
        <strain evidence="1 2">R798</strain>
    </source>
</reference>